<dbReference type="GO" id="GO:1990879">
    <property type="term" value="C:CST complex"/>
    <property type="evidence" value="ECO:0007669"/>
    <property type="project" value="InterPro"/>
</dbReference>
<gene>
    <name evidence="1" type="ORF">RFULGI_LOCUS13667</name>
</gene>
<dbReference type="InterPro" id="IPR029146">
    <property type="entry name" value="Ten1_animal_plant"/>
</dbReference>
<dbReference type="GO" id="GO:0003697">
    <property type="term" value="F:single-stranded DNA binding"/>
    <property type="evidence" value="ECO:0007669"/>
    <property type="project" value="InterPro"/>
</dbReference>
<dbReference type="EMBL" id="CAJVPZ010036737">
    <property type="protein sequence ID" value="CAG8751999.1"/>
    <property type="molecule type" value="Genomic_DNA"/>
</dbReference>
<dbReference type="Pfam" id="PF15490">
    <property type="entry name" value="Ten1_2"/>
    <property type="match status" value="1"/>
</dbReference>
<comment type="caution">
    <text evidence="1">The sequence shown here is derived from an EMBL/GenBank/DDBJ whole genome shotgun (WGS) entry which is preliminary data.</text>
</comment>
<evidence type="ECO:0000313" key="2">
    <source>
        <dbReference type="Proteomes" id="UP000789396"/>
    </source>
</evidence>
<name>A0A9N9IVH5_9GLOM</name>
<dbReference type="Proteomes" id="UP000789396">
    <property type="component" value="Unassembled WGS sequence"/>
</dbReference>
<protein>
    <submittedName>
        <fullName evidence="1">15734_t:CDS:1</fullName>
    </submittedName>
</protein>
<proteinExistence type="predicted"/>
<dbReference type="Gene3D" id="2.40.50.140">
    <property type="entry name" value="Nucleic acid-binding proteins"/>
    <property type="match status" value="1"/>
</dbReference>
<dbReference type="InterPro" id="IPR012340">
    <property type="entry name" value="NA-bd_OB-fold"/>
</dbReference>
<reference evidence="1" key="1">
    <citation type="submission" date="2021-06" db="EMBL/GenBank/DDBJ databases">
        <authorList>
            <person name="Kallberg Y."/>
            <person name="Tangrot J."/>
            <person name="Rosling A."/>
        </authorList>
    </citation>
    <scope>NUCLEOTIDE SEQUENCE</scope>
    <source>
        <strain evidence="1">IN212</strain>
    </source>
</reference>
<dbReference type="AlphaFoldDB" id="A0A9N9IVH5"/>
<sequence length="164" mass="19018">MEEHEYGRIVFFHEIEEDVKGWIEKDIRVVGTLKYIQLSTETAILEQYLNNSKHHLIVDTQIIDNFGQYCIGDVIEIIGKLTWDDTSGPGIISRSSQLPPEFRVKLSEDALQKRPPMVRAYVIRDVQGVNMTLYQEVTKLRRQFASKFDALMESEELKGENTRV</sequence>
<evidence type="ECO:0000313" key="1">
    <source>
        <dbReference type="EMBL" id="CAG8751999.1"/>
    </source>
</evidence>
<dbReference type="OrthoDB" id="342190at2759"/>
<organism evidence="1 2">
    <name type="scientific">Racocetra fulgida</name>
    <dbReference type="NCBI Taxonomy" id="60492"/>
    <lineage>
        <taxon>Eukaryota</taxon>
        <taxon>Fungi</taxon>
        <taxon>Fungi incertae sedis</taxon>
        <taxon>Mucoromycota</taxon>
        <taxon>Glomeromycotina</taxon>
        <taxon>Glomeromycetes</taxon>
        <taxon>Diversisporales</taxon>
        <taxon>Gigasporaceae</taxon>
        <taxon>Racocetra</taxon>
    </lineage>
</organism>
<accession>A0A9N9IVH5</accession>
<keyword evidence="2" id="KW-1185">Reference proteome</keyword>